<proteinExistence type="inferred from homology"/>
<dbReference type="InterPro" id="IPR028606">
    <property type="entry name" value="Clp1"/>
</dbReference>
<dbReference type="AlphaFoldDB" id="A0A7R8WET9"/>
<dbReference type="InterPro" id="IPR038239">
    <property type="entry name" value="Clp1_N_sf"/>
</dbReference>
<dbReference type="InterPro" id="IPR010655">
    <property type="entry name" value="Clp1_C"/>
</dbReference>
<dbReference type="InterPro" id="IPR032319">
    <property type="entry name" value="CLP1_P"/>
</dbReference>
<evidence type="ECO:0000313" key="10">
    <source>
        <dbReference type="EMBL" id="CAD7227872.1"/>
    </source>
</evidence>
<dbReference type="Gene3D" id="2.40.30.330">
    <property type="entry name" value="Pre-mRNA cleavage complex subunit Clp1, C-terminal domain"/>
    <property type="match status" value="1"/>
</dbReference>
<evidence type="ECO:0000259" key="9">
    <source>
        <dbReference type="Pfam" id="PF16575"/>
    </source>
</evidence>
<gene>
    <name evidence="10" type="ORF">CTOB1V02_LOCUS5766</name>
</gene>
<evidence type="ECO:0000259" key="8">
    <source>
        <dbReference type="Pfam" id="PF16573"/>
    </source>
</evidence>
<dbReference type="SUPFAM" id="SSF52540">
    <property type="entry name" value="P-loop containing nucleoside triphosphate hydrolases"/>
    <property type="match status" value="1"/>
</dbReference>
<dbReference type="InterPro" id="IPR032324">
    <property type="entry name" value="Clp1_N"/>
</dbReference>
<dbReference type="GO" id="GO:0006388">
    <property type="term" value="P:tRNA splicing, via endonucleolytic cleavage and ligation"/>
    <property type="evidence" value="ECO:0007669"/>
    <property type="project" value="TreeGrafter"/>
</dbReference>
<dbReference type="FunFam" id="2.40.30.330:FF:000001">
    <property type="entry name" value="Protein CLP1 homolog"/>
    <property type="match status" value="1"/>
</dbReference>
<name>A0A7R8WET9_9CRUS</name>
<dbReference type="GO" id="GO:0005524">
    <property type="term" value="F:ATP binding"/>
    <property type="evidence" value="ECO:0007669"/>
    <property type="project" value="UniProtKB-UniRule"/>
</dbReference>
<accession>A0A7R8WET9</accession>
<evidence type="ECO:0000256" key="5">
    <source>
        <dbReference type="ARBA" id="ARBA00023242"/>
    </source>
</evidence>
<organism evidence="10">
    <name type="scientific">Cyprideis torosa</name>
    <dbReference type="NCBI Taxonomy" id="163714"/>
    <lineage>
        <taxon>Eukaryota</taxon>
        <taxon>Metazoa</taxon>
        <taxon>Ecdysozoa</taxon>
        <taxon>Arthropoda</taxon>
        <taxon>Crustacea</taxon>
        <taxon>Oligostraca</taxon>
        <taxon>Ostracoda</taxon>
        <taxon>Podocopa</taxon>
        <taxon>Podocopida</taxon>
        <taxon>Cytherocopina</taxon>
        <taxon>Cytheroidea</taxon>
        <taxon>Cytherideidae</taxon>
        <taxon>Cyprideis</taxon>
    </lineage>
</organism>
<dbReference type="CDD" id="cd01983">
    <property type="entry name" value="SIMIBI"/>
    <property type="match status" value="1"/>
</dbReference>
<feature type="domain" description="Clp1 N-terminal" evidence="8">
    <location>
        <begin position="8"/>
        <end position="100"/>
    </location>
</feature>
<comment type="function">
    <text evidence="6">Required for endonucleolytic cleavage during polyadenylation-dependent pre-mRNA 3'-end formation.</text>
</comment>
<evidence type="ECO:0000256" key="3">
    <source>
        <dbReference type="ARBA" id="ARBA00022741"/>
    </source>
</evidence>
<reference evidence="10" key="1">
    <citation type="submission" date="2020-11" db="EMBL/GenBank/DDBJ databases">
        <authorList>
            <person name="Tran Van P."/>
        </authorList>
    </citation>
    <scope>NUCLEOTIDE SEQUENCE</scope>
</reference>
<comment type="similarity">
    <text evidence="6">Belongs to the Clp1 family. Clp1 subfamily.</text>
</comment>
<keyword evidence="2 6" id="KW-0507">mRNA processing</keyword>
<feature type="binding site" evidence="6">
    <location>
        <position position="14"/>
    </location>
    <ligand>
        <name>ATP</name>
        <dbReference type="ChEBI" id="CHEBI:30616"/>
    </ligand>
</feature>
<dbReference type="EMBL" id="OB661290">
    <property type="protein sequence ID" value="CAD7227872.1"/>
    <property type="molecule type" value="Genomic_DNA"/>
</dbReference>
<feature type="binding site" evidence="6">
    <location>
        <begin position="117"/>
        <end position="122"/>
    </location>
    <ligand>
        <name>ATP</name>
        <dbReference type="ChEBI" id="CHEBI:30616"/>
    </ligand>
</feature>
<evidence type="ECO:0000256" key="4">
    <source>
        <dbReference type="ARBA" id="ARBA00022840"/>
    </source>
</evidence>
<dbReference type="FunFam" id="2.60.120.1030:FF:000001">
    <property type="entry name" value="Protein CLP1 homolog 5"/>
    <property type="match status" value="1"/>
</dbReference>
<dbReference type="PANTHER" id="PTHR12755">
    <property type="entry name" value="CLEAVAGE/POLYADENYLATION FACTOR IA SUBUNIT CLP1P"/>
    <property type="match status" value="1"/>
</dbReference>
<keyword evidence="3 6" id="KW-0547">Nucleotide-binding</keyword>
<feature type="domain" description="Clp1 P-loop" evidence="9">
    <location>
        <begin position="114"/>
        <end position="300"/>
    </location>
</feature>
<keyword evidence="4 6" id="KW-0067">ATP-binding</keyword>
<keyword evidence="5 6" id="KW-0539">Nucleus</keyword>
<comment type="subcellular location">
    <subcellularLocation>
        <location evidence="1 6">Nucleus</location>
    </subcellularLocation>
</comment>
<dbReference type="InterPro" id="IPR045116">
    <property type="entry name" value="Clp1/Grc3"/>
</dbReference>
<dbReference type="Gene3D" id="3.40.50.300">
    <property type="entry name" value="P-loop containing nucleotide triphosphate hydrolases"/>
    <property type="match status" value="1"/>
</dbReference>
<protein>
    <recommendedName>
        <fullName evidence="6">Protein CLP1 homolog</fullName>
    </recommendedName>
</protein>
<evidence type="ECO:0000256" key="2">
    <source>
        <dbReference type="ARBA" id="ARBA00022664"/>
    </source>
</evidence>
<dbReference type="GO" id="GO:0005849">
    <property type="term" value="C:mRNA cleavage factor complex"/>
    <property type="evidence" value="ECO:0007669"/>
    <property type="project" value="InterPro"/>
</dbReference>
<dbReference type="Gene3D" id="2.60.120.1030">
    <property type="entry name" value="Clp1, DNA binding domain"/>
    <property type="match status" value="1"/>
</dbReference>
<dbReference type="Pfam" id="PF16573">
    <property type="entry name" value="CLP1_N"/>
    <property type="match status" value="1"/>
</dbReference>
<feature type="binding site" evidence="6">
    <location>
        <position position="55"/>
    </location>
    <ligand>
        <name>ATP</name>
        <dbReference type="ChEBI" id="CHEBI:30616"/>
    </ligand>
</feature>
<dbReference type="GO" id="GO:0051731">
    <property type="term" value="F:polynucleotide 5'-hydroxyl-kinase activity"/>
    <property type="evidence" value="ECO:0007669"/>
    <property type="project" value="InterPro"/>
</dbReference>
<dbReference type="Pfam" id="PF16575">
    <property type="entry name" value="CLP1_P"/>
    <property type="match status" value="1"/>
</dbReference>
<dbReference type="Pfam" id="PF06807">
    <property type="entry name" value="Clp1"/>
    <property type="match status" value="1"/>
</dbReference>
<dbReference type="GO" id="GO:0031124">
    <property type="term" value="P:mRNA 3'-end processing"/>
    <property type="evidence" value="ECO:0007669"/>
    <property type="project" value="UniProtKB-UniRule"/>
</dbReference>
<evidence type="ECO:0000259" key="7">
    <source>
        <dbReference type="Pfam" id="PF06807"/>
    </source>
</evidence>
<dbReference type="PANTHER" id="PTHR12755:SF6">
    <property type="entry name" value="POLYRIBONUCLEOTIDE 5'-HYDROXYL-KINASE CLP1"/>
    <property type="match status" value="1"/>
</dbReference>
<dbReference type="OrthoDB" id="258143at2759"/>
<feature type="domain" description="Clp1 C-terminal" evidence="7">
    <location>
        <begin position="305"/>
        <end position="416"/>
    </location>
</feature>
<evidence type="ECO:0000256" key="6">
    <source>
        <dbReference type="HAMAP-Rule" id="MF_03035"/>
    </source>
</evidence>
<sequence>MSNKQTFELDRDSELRFEVEDKNGTVKLVLEQGMAEVFGSELVPRKEYVFTYGAKIAVFTWHGCVVHLYGKPDVAYIAKDTPMSIYLNTHAGLEQLRIEAEKKDRRGPVVLIVGQVDTGKSTVAKILINYAVRVGRRPVFVDLDVGQGHLAVPGMMTAVLVERPVTPEDGFSEKAPLVYSFGHKSPSDNMAMYNILVTRLGQAVRERLRLNKKANHSGVIINTCGWVKAAGYRSITHVAMAFEVDLIIVLDNEKLYNELAKDVPEFVWVVFQPKSAGVVDRTQTTRAENRERRIRSYFYGPKKELYPHTFEVKFSEMKVYKIGAPSLPDSCMPLGMKCEDSQTRIVPVQPGPSLLHRILALSSASSIDDDLIRQNVHGFITVTDVSLERECLTVLSPQPRPLPPNPLILTEIEFMDSV</sequence>
<dbReference type="InterPro" id="IPR038238">
    <property type="entry name" value="Clp1_C_sf"/>
</dbReference>
<dbReference type="HAMAP" id="MF_03035">
    <property type="entry name" value="Clp1"/>
    <property type="match status" value="1"/>
</dbReference>
<evidence type="ECO:0000256" key="1">
    <source>
        <dbReference type="ARBA" id="ARBA00004123"/>
    </source>
</evidence>
<dbReference type="InterPro" id="IPR027417">
    <property type="entry name" value="P-loop_NTPase"/>
</dbReference>